<protein>
    <submittedName>
        <fullName evidence="2">Uncharacterized protein</fullName>
    </submittedName>
</protein>
<feature type="transmembrane region" description="Helical" evidence="1">
    <location>
        <begin position="7"/>
        <end position="27"/>
    </location>
</feature>
<keyword evidence="1" id="KW-0472">Membrane</keyword>
<keyword evidence="3" id="KW-1185">Reference proteome</keyword>
<dbReference type="AlphaFoldDB" id="A0A430A270"/>
<dbReference type="Proteomes" id="UP000287857">
    <property type="component" value="Unassembled WGS sequence"/>
</dbReference>
<gene>
    <name evidence="2" type="ORF">CBF37_00570</name>
</gene>
<accession>A0A430A270</accession>
<sequence>MTIKRFVQLFICYIISILIPFMIINYFDITSQSIQLVLYIVVGFVLLTLPLTIMTINKNKKY</sequence>
<evidence type="ECO:0000256" key="1">
    <source>
        <dbReference type="SAM" id="Phobius"/>
    </source>
</evidence>
<dbReference type="OrthoDB" id="2193994at2"/>
<evidence type="ECO:0000313" key="2">
    <source>
        <dbReference type="EMBL" id="RSU00541.1"/>
    </source>
</evidence>
<proteinExistence type="predicted"/>
<reference evidence="2 3" key="1">
    <citation type="submission" date="2017-05" db="EMBL/GenBank/DDBJ databases">
        <title>Vagococcus spp. assemblies.</title>
        <authorList>
            <person name="Gulvik C.A."/>
        </authorList>
    </citation>
    <scope>NUCLEOTIDE SEQUENCE [LARGE SCALE GENOMIC DNA]</scope>
    <source>
        <strain evidence="2 3">SS1995</strain>
    </source>
</reference>
<name>A0A430A270_9ENTE</name>
<comment type="caution">
    <text evidence="2">The sequence shown here is derived from an EMBL/GenBank/DDBJ whole genome shotgun (WGS) entry which is preliminary data.</text>
</comment>
<keyword evidence="1" id="KW-1133">Transmembrane helix</keyword>
<organism evidence="2 3">
    <name type="scientific">Vagococcus vulneris</name>
    <dbReference type="NCBI Taxonomy" id="1977869"/>
    <lineage>
        <taxon>Bacteria</taxon>
        <taxon>Bacillati</taxon>
        <taxon>Bacillota</taxon>
        <taxon>Bacilli</taxon>
        <taxon>Lactobacillales</taxon>
        <taxon>Enterococcaceae</taxon>
        <taxon>Vagococcus</taxon>
    </lineage>
</organism>
<dbReference type="RefSeq" id="WP_125982866.1">
    <property type="nucleotide sequence ID" value="NZ_NGJS01000001.1"/>
</dbReference>
<keyword evidence="1" id="KW-0812">Transmembrane</keyword>
<feature type="transmembrane region" description="Helical" evidence="1">
    <location>
        <begin position="33"/>
        <end position="56"/>
    </location>
</feature>
<evidence type="ECO:0000313" key="3">
    <source>
        <dbReference type="Proteomes" id="UP000287857"/>
    </source>
</evidence>
<dbReference type="EMBL" id="NGJS01000001">
    <property type="protein sequence ID" value="RSU00541.1"/>
    <property type="molecule type" value="Genomic_DNA"/>
</dbReference>